<dbReference type="Pfam" id="PF13499">
    <property type="entry name" value="EF-hand_7"/>
    <property type="match status" value="1"/>
</dbReference>
<evidence type="ECO:0000313" key="3">
    <source>
        <dbReference type="EMBL" id="VEL13559.1"/>
    </source>
</evidence>
<evidence type="ECO:0000256" key="1">
    <source>
        <dbReference type="ARBA" id="ARBA00022837"/>
    </source>
</evidence>
<dbReference type="Proteomes" id="UP000784294">
    <property type="component" value="Unassembled WGS sequence"/>
</dbReference>
<protein>
    <recommendedName>
        <fullName evidence="2">EF-hand domain-containing protein</fullName>
    </recommendedName>
</protein>
<dbReference type="PROSITE" id="PS00018">
    <property type="entry name" value="EF_HAND_1"/>
    <property type="match status" value="1"/>
</dbReference>
<proteinExistence type="predicted"/>
<dbReference type="InterPro" id="IPR018247">
    <property type="entry name" value="EF_Hand_1_Ca_BS"/>
</dbReference>
<sequence length="103" mass="11733">MRAMINGEFRHDVDQFGWTFFKAVEVDGTGSLSLNEYRNLQEAFNVGRDEAEGMFKVIDADKDGKISSDEYLSAWVDYFLCEDPNSPYKAFFGPVIHRPPEGV</sequence>
<keyword evidence="4" id="KW-1185">Reference proteome</keyword>
<evidence type="ECO:0000313" key="4">
    <source>
        <dbReference type="Proteomes" id="UP000784294"/>
    </source>
</evidence>
<dbReference type="InterPro" id="IPR002048">
    <property type="entry name" value="EF_hand_dom"/>
</dbReference>
<dbReference type="EMBL" id="CAAALY010018153">
    <property type="protein sequence ID" value="VEL13559.1"/>
    <property type="molecule type" value="Genomic_DNA"/>
</dbReference>
<dbReference type="OrthoDB" id="6242242at2759"/>
<reference evidence="3" key="1">
    <citation type="submission" date="2018-11" db="EMBL/GenBank/DDBJ databases">
        <authorList>
            <consortium name="Pathogen Informatics"/>
        </authorList>
    </citation>
    <scope>NUCLEOTIDE SEQUENCE</scope>
</reference>
<accession>A0A3S4ZW75</accession>
<dbReference type="GO" id="GO:0005509">
    <property type="term" value="F:calcium ion binding"/>
    <property type="evidence" value="ECO:0007669"/>
    <property type="project" value="InterPro"/>
</dbReference>
<feature type="domain" description="EF-hand" evidence="2">
    <location>
        <begin position="46"/>
        <end position="81"/>
    </location>
</feature>
<organism evidence="3 4">
    <name type="scientific">Protopolystoma xenopodis</name>
    <dbReference type="NCBI Taxonomy" id="117903"/>
    <lineage>
        <taxon>Eukaryota</taxon>
        <taxon>Metazoa</taxon>
        <taxon>Spiralia</taxon>
        <taxon>Lophotrochozoa</taxon>
        <taxon>Platyhelminthes</taxon>
        <taxon>Monogenea</taxon>
        <taxon>Polyopisthocotylea</taxon>
        <taxon>Polystomatidea</taxon>
        <taxon>Polystomatidae</taxon>
        <taxon>Protopolystoma</taxon>
    </lineage>
</organism>
<dbReference type="AlphaFoldDB" id="A0A3S4ZW75"/>
<name>A0A3S4ZW75_9PLAT</name>
<dbReference type="PROSITE" id="PS50222">
    <property type="entry name" value="EF_HAND_2"/>
    <property type="match status" value="1"/>
</dbReference>
<dbReference type="SUPFAM" id="SSF47473">
    <property type="entry name" value="EF-hand"/>
    <property type="match status" value="1"/>
</dbReference>
<comment type="caution">
    <text evidence="3">The sequence shown here is derived from an EMBL/GenBank/DDBJ whole genome shotgun (WGS) entry which is preliminary data.</text>
</comment>
<gene>
    <name evidence="3" type="ORF">PXEA_LOCUS6999</name>
</gene>
<keyword evidence="1" id="KW-0106">Calcium</keyword>
<evidence type="ECO:0000259" key="2">
    <source>
        <dbReference type="PROSITE" id="PS50222"/>
    </source>
</evidence>
<dbReference type="InterPro" id="IPR011992">
    <property type="entry name" value="EF-hand-dom_pair"/>
</dbReference>
<dbReference type="Gene3D" id="1.10.238.10">
    <property type="entry name" value="EF-hand"/>
    <property type="match status" value="1"/>
</dbReference>